<feature type="transmembrane region" description="Helical" evidence="5">
    <location>
        <begin position="149"/>
        <end position="172"/>
    </location>
</feature>
<evidence type="ECO:0000256" key="2">
    <source>
        <dbReference type="ARBA" id="ARBA00022692"/>
    </source>
</evidence>
<keyword evidence="2 5" id="KW-0812">Transmembrane</keyword>
<feature type="transmembrane region" description="Helical" evidence="5">
    <location>
        <begin position="316"/>
        <end position="338"/>
    </location>
</feature>
<evidence type="ECO:0000313" key="7">
    <source>
        <dbReference type="EMBL" id="ALV86765.1"/>
    </source>
</evidence>
<accession>A0A0U3TU89</accession>
<organism evidence="7">
    <name type="scientific">uncultured bacterium P2N10</name>
    <dbReference type="NCBI Taxonomy" id="1748284"/>
    <lineage>
        <taxon>Bacteria</taxon>
        <taxon>environmental samples</taxon>
    </lineage>
</organism>
<feature type="transmembrane region" description="Helical" evidence="5">
    <location>
        <begin position="261"/>
        <end position="280"/>
    </location>
</feature>
<evidence type="ECO:0000256" key="5">
    <source>
        <dbReference type="RuleBase" id="RU361157"/>
    </source>
</evidence>
<dbReference type="PANTHER" id="PTHR43027:SF2">
    <property type="entry name" value="TRANSPORT PERMEASE PROTEIN"/>
    <property type="match status" value="1"/>
</dbReference>
<evidence type="ECO:0000256" key="3">
    <source>
        <dbReference type="ARBA" id="ARBA00022989"/>
    </source>
</evidence>
<comment type="similarity">
    <text evidence="5">Belongs to the ABC-2 integral membrane protein family.</text>
</comment>
<evidence type="ECO:0000256" key="1">
    <source>
        <dbReference type="ARBA" id="ARBA00004141"/>
    </source>
</evidence>
<dbReference type="InterPro" id="IPR047817">
    <property type="entry name" value="ABC2_TM_bact-type"/>
</dbReference>
<reference evidence="7" key="1">
    <citation type="submission" date="2015-10" db="EMBL/GenBank/DDBJ databases">
        <title>Biosynthesis of SCL-MCL polyhydroxyalkanoates by metagenomic clones in Pseudomonas putida.</title>
        <authorList>
            <person name="Cheng J."/>
            <person name="Charles T.C."/>
        </authorList>
    </citation>
    <scope>NUCLEOTIDE SEQUENCE</scope>
</reference>
<dbReference type="Pfam" id="PF01061">
    <property type="entry name" value="ABC2_membrane"/>
    <property type="match status" value="1"/>
</dbReference>
<dbReference type="InterPro" id="IPR013525">
    <property type="entry name" value="ABC2_TM"/>
</dbReference>
<evidence type="ECO:0000259" key="6">
    <source>
        <dbReference type="PROSITE" id="PS51012"/>
    </source>
</evidence>
<dbReference type="AlphaFoldDB" id="A0A0U3TU89"/>
<dbReference type="GO" id="GO:0005886">
    <property type="term" value="C:plasma membrane"/>
    <property type="evidence" value="ECO:0007669"/>
    <property type="project" value="UniProtKB-SubCell"/>
</dbReference>
<sequence length="343" mass="37668">MPAVLRRYLALTHARNMEFLRDRASLGWNLLFPLVMVAGLAIIFGGPPRPLFKVAVIGAGEPVEVTAHPFLATRYTEFYSLPADQRDAAVAKVGRHRLDMLLDLGTPPRYWINPESPKGYVLERLLTAAGGPPLEHGAVPGRPIRYIDFLLPGILGMNMMFSCLWGVGYVVVRYRKSGFLKRLNATPVRPIEFILAQLTSRLLLIMAITLVVYAGTDWVIGFRMEGSHALLALVTTLGALAMIAMGFVVAAFVTSEELAGGILNLLSWPMMLLSGVWFSMEGSQPWLQQLADVFPLTHLVGAARAIMLDGAGVREVAPQLLTLSAMTVVFLTIGARIFRWRAD</sequence>
<dbReference type="InterPro" id="IPR052902">
    <property type="entry name" value="ABC-2_transporter"/>
</dbReference>
<dbReference type="GO" id="GO:0140359">
    <property type="term" value="F:ABC-type transporter activity"/>
    <property type="evidence" value="ECO:0007669"/>
    <property type="project" value="InterPro"/>
</dbReference>
<feature type="domain" description="ABC transmembrane type-2" evidence="6">
    <location>
        <begin position="115"/>
        <end position="341"/>
    </location>
</feature>
<dbReference type="PROSITE" id="PS51012">
    <property type="entry name" value="ABC_TM2"/>
    <property type="match status" value="1"/>
</dbReference>
<keyword evidence="5" id="KW-0813">Transport</keyword>
<keyword evidence="4 5" id="KW-0472">Membrane</keyword>
<name>A0A0U3TU89_9BACT</name>
<comment type="subcellular location">
    <subcellularLocation>
        <location evidence="5">Cell membrane</location>
        <topology evidence="5">Multi-pass membrane protein</topology>
    </subcellularLocation>
    <subcellularLocation>
        <location evidence="1">Membrane</location>
        <topology evidence="1">Multi-pass membrane protein</topology>
    </subcellularLocation>
</comment>
<dbReference type="EMBL" id="KT944275">
    <property type="protein sequence ID" value="ALV86765.1"/>
    <property type="molecule type" value="Genomic_DNA"/>
</dbReference>
<keyword evidence="3 5" id="KW-1133">Transmembrane helix</keyword>
<feature type="transmembrane region" description="Helical" evidence="5">
    <location>
        <begin position="228"/>
        <end position="254"/>
    </location>
</feature>
<proteinExistence type="inferred from homology"/>
<dbReference type="PANTHER" id="PTHR43027">
    <property type="entry name" value="DOXORUBICIN RESISTANCE ABC TRANSPORTER PERMEASE PROTEIN DRRC-RELATED"/>
    <property type="match status" value="1"/>
</dbReference>
<feature type="transmembrane region" description="Helical" evidence="5">
    <location>
        <begin position="26"/>
        <end position="44"/>
    </location>
</feature>
<feature type="transmembrane region" description="Helical" evidence="5">
    <location>
        <begin position="193"/>
        <end position="216"/>
    </location>
</feature>
<evidence type="ECO:0000256" key="4">
    <source>
        <dbReference type="ARBA" id="ARBA00023136"/>
    </source>
</evidence>
<keyword evidence="5" id="KW-1003">Cell membrane</keyword>
<protein>
    <recommendedName>
        <fullName evidence="5">Transport permease protein</fullName>
    </recommendedName>
</protein>